<dbReference type="EMBL" id="BMWS01000025">
    <property type="protein sequence ID" value="GGX28018.1"/>
    <property type="molecule type" value="Genomic_DNA"/>
</dbReference>
<dbReference type="Gene3D" id="3.30.565.40">
    <property type="entry name" value="Fervidobacterium nodosum Rt17-B1 like"/>
    <property type="match status" value="1"/>
</dbReference>
<protein>
    <submittedName>
        <fullName evidence="1">Uncharacterized protein</fullName>
    </submittedName>
</protein>
<evidence type="ECO:0000313" key="2">
    <source>
        <dbReference type="Proteomes" id="UP000601108"/>
    </source>
</evidence>
<proteinExistence type="predicted"/>
<sequence>MKYCILFIFCSISIQAQTYEGTIGNYQIFLELDIDHNEDEATAFYFYKSHLKNIPLEGSFNNNELLLFEKFSDIKEEKELFTLSVNKDIVTGTWTNNGHTLQVDLHKTTKKLDTYKLMNLHYVRDSITTYDTKELVWFTEKHSKKILFRLGNGFTKSEREFINPKLDTIHTSYAMIGLDCSWADINIEIELISNQYLSFSEYSSIYCGGAHPNYNTTGYNFDYKNKRQLDRITDIYPNVDHFQELKRKYENDTDLDSECNYFTDREAYWKYYSWVLTKNGITITPSYPHAMTPCEIGFLLPYKELLETNTSNKSNVKLQTDDISFYKNNDSYFIKDIDINNDTILDKIVSSKPYQGDKLLLFINDNNTYRLGLKTSNFSEDGGNQITDIKKDKKGFVIITSFLDRGFLQSHHYVSLIDNKWMLTHTIYKTQSSNKEDAFIYVCNVKQNIDLSAPELINALKDIPDEVKRETVCVKEKI</sequence>
<keyword evidence="2" id="KW-1185">Reference proteome</keyword>
<reference evidence="1 2" key="1">
    <citation type="journal article" date="2014" name="Int. J. Syst. Evol. Microbiol.">
        <title>Complete genome sequence of Corynebacterium casei LMG S-19264T (=DSM 44701T), isolated from a smear-ripened cheese.</title>
        <authorList>
            <consortium name="US DOE Joint Genome Institute (JGI-PGF)"/>
            <person name="Walter F."/>
            <person name="Albersmeier A."/>
            <person name="Kalinowski J."/>
            <person name="Ruckert C."/>
        </authorList>
    </citation>
    <scope>NUCLEOTIDE SEQUENCE [LARGE SCALE GENOMIC DNA]</scope>
    <source>
        <strain evidence="1 2">KCTC 12285</strain>
    </source>
</reference>
<comment type="caution">
    <text evidence="1">The sequence shown here is derived from an EMBL/GenBank/DDBJ whole genome shotgun (WGS) entry which is preliminary data.</text>
</comment>
<gene>
    <name evidence="1" type="ORF">GCM10007384_31570</name>
</gene>
<dbReference type="AlphaFoldDB" id="A0A918JXI5"/>
<accession>A0A918JXI5</accession>
<dbReference type="RefSeq" id="WP_027412984.1">
    <property type="nucleotide sequence ID" value="NZ_BMWS01000025.1"/>
</dbReference>
<dbReference type="Proteomes" id="UP000601108">
    <property type="component" value="Unassembled WGS sequence"/>
</dbReference>
<organism evidence="1 2">
    <name type="scientific">Aquimarina muelleri</name>
    <dbReference type="NCBI Taxonomy" id="279356"/>
    <lineage>
        <taxon>Bacteria</taxon>
        <taxon>Pseudomonadati</taxon>
        <taxon>Bacteroidota</taxon>
        <taxon>Flavobacteriia</taxon>
        <taxon>Flavobacteriales</taxon>
        <taxon>Flavobacteriaceae</taxon>
        <taxon>Aquimarina</taxon>
    </lineage>
</organism>
<evidence type="ECO:0000313" key="1">
    <source>
        <dbReference type="EMBL" id="GGX28018.1"/>
    </source>
</evidence>
<name>A0A918JXI5_9FLAO</name>